<dbReference type="AlphaFoldDB" id="A0AAV7L663"/>
<protein>
    <recommendedName>
        <fullName evidence="4">Tyr recombinase domain-containing protein</fullName>
    </recommendedName>
</protein>
<proteinExistence type="predicted"/>
<gene>
    <name evidence="2" type="ORF">NDU88_006628</name>
</gene>
<evidence type="ECO:0000313" key="3">
    <source>
        <dbReference type="Proteomes" id="UP001066276"/>
    </source>
</evidence>
<dbReference type="InterPro" id="IPR013762">
    <property type="entry name" value="Integrase-like_cat_sf"/>
</dbReference>
<name>A0AAV7L663_PLEWA</name>
<evidence type="ECO:0000256" key="1">
    <source>
        <dbReference type="ARBA" id="ARBA00023172"/>
    </source>
</evidence>
<dbReference type="GO" id="GO:0003677">
    <property type="term" value="F:DNA binding"/>
    <property type="evidence" value="ECO:0007669"/>
    <property type="project" value="InterPro"/>
</dbReference>
<evidence type="ECO:0008006" key="4">
    <source>
        <dbReference type="Google" id="ProtNLM"/>
    </source>
</evidence>
<organism evidence="2 3">
    <name type="scientific">Pleurodeles waltl</name>
    <name type="common">Iberian ribbed newt</name>
    <dbReference type="NCBI Taxonomy" id="8319"/>
    <lineage>
        <taxon>Eukaryota</taxon>
        <taxon>Metazoa</taxon>
        <taxon>Chordata</taxon>
        <taxon>Craniata</taxon>
        <taxon>Vertebrata</taxon>
        <taxon>Euteleostomi</taxon>
        <taxon>Amphibia</taxon>
        <taxon>Batrachia</taxon>
        <taxon>Caudata</taxon>
        <taxon>Salamandroidea</taxon>
        <taxon>Salamandridae</taxon>
        <taxon>Pleurodelinae</taxon>
        <taxon>Pleurodeles</taxon>
    </lineage>
</organism>
<sequence>MGVGIPMAAQQAAPPWRIPQGSGKPAVHRRFSVSDRGCTAAVRMPMGAPPACWRCSRGPQPWRSRTARVGMTAKVVLRTKAAFLLKVVTPFHLGQSITLSSFYPPPHPSKEEERLHRLDPQRALSFFVDRKREFRQDDQLFVGYVGKRKGRAVHKRTLSRWIILCIKLCYSLAKKEPPVGLRVHSTRAKAASSALARGVPVVDIGRAATWASLHTFVKHYCLDSEVRRDGHFARSVLQDFLV</sequence>
<dbReference type="GO" id="GO:0015074">
    <property type="term" value="P:DNA integration"/>
    <property type="evidence" value="ECO:0007669"/>
    <property type="project" value="InterPro"/>
</dbReference>
<dbReference type="SUPFAM" id="SSF56349">
    <property type="entry name" value="DNA breaking-rejoining enzymes"/>
    <property type="match status" value="1"/>
</dbReference>
<keyword evidence="1" id="KW-0233">DNA recombination</keyword>
<dbReference type="Gene3D" id="1.10.443.10">
    <property type="entry name" value="Intergrase catalytic core"/>
    <property type="match status" value="1"/>
</dbReference>
<dbReference type="PANTHER" id="PTHR33066">
    <property type="entry name" value="INTEGRASE_SAM-LIKE_N DOMAIN-CONTAINING PROTEIN"/>
    <property type="match status" value="1"/>
</dbReference>
<accession>A0AAV7L663</accession>
<comment type="caution">
    <text evidence="2">The sequence shown here is derived from an EMBL/GenBank/DDBJ whole genome shotgun (WGS) entry which is preliminary data.</text>
</comment>
<keyword evidence="3" id="KW-1185">Reference proteome</keyword>
<dbReference type="GO" id="GO:0006310">
    <property type="term" value="P:DNA recombination"/>
    <property type="evidence" value="ECO:0007669"/>
    <property type="project" value="UniProtKB-KW"/>
</dbReference>
<dbReference type="EMBL" id="JANPWB010000016">
    <property type="protein sequence ID" value="KAJ1086512.1"/>
    <property type="molecule type" value="Genomic_DNA"/>
</dbReference>
<reference evidence="2" key="1">
    <citation type="journal article" date="2022" name="bioRxiv">
        <title>Sequencing and chromosome-scale assembly of the giantPleurodeles waltlgenome.</title>
        <authorList>
            <person name="Brown T."/>
            <person name="Elewa A."/>
            <person name="Iarovenko S."/>
            <person name="Subramanian E."/>
            <person name="Araus A.J."/>
            <person name="Petzold A."/>
            <person name="Susuki M."/>
            <person name="Suzuki K.-i.T."/>
            <person name="Hayashi T."/>
            <person name="Toyoda A."/>
            <person name="Oliveira C."/>
            <person name="Osipova E."/>
            <person name="Leigh N.D."/>
            <person name="Simon A."/>
            <person name="Yun M.H."/>
        </authorList>
    </citation>
    <scope>NUCLEOTIDE SEQUENCE</scope>
    <source>
        <strain evidence="2">20211129_DDA</strain>
        <tissue evidence="2">Liver</tissue>
    </source>
</reference>
<dbReference type="PANTHER" id="PTHR33066:SF2">
    <property type="entry name" value="FILAGGRIN-2-LIKE"/>
    <property type="match status" value="1"/>
</dbReference>
<dbReference type="Proteomes" id="UP001066276">
    <property type="component" value="Chromosome 12"/>
</dbReference>
<dbReference type="InterPro" id="IPR011010">
    <property type="entry name" value="DNA_brk_join_enz"/>
</dbReference>
<evidence type="ECO:0000313" key="2">
    <source>
        <dbReference type="EMBL" id="KAJ1086512.1"/>
    </source>
</evidence>